<dbReference type="SUPFAM" id="SSF49464">
    <property type="entry name" value="Carboxypeptidase regulatory domain-like"/>
    <property type="match status" value="2"/>
</dbReference>
<organism evidence="2 3">
    <name type="scientific">Mucilaginibacter mallensis</name>
    <dbReference type="NCBI Taxonomy" id="652787"/>
    <lineage>
        <taxon>Bacteria</taxon>
        <taxon>Pseudomonadati</taxon>
        <taxon>Bacteroidota</taxon>
        <taxon>Sphingobacteriia</taxon>
        <taxon>Sphingobacteriales</taxon>
        <taxon>Sphingobacteriaceae</taxon>
        <taxon>Mucilaginibacter</taxon>
    </lineage>
</organism>
<evidence type="ECO:0000256" key="1">
    <source>
        <dbReference type="SAM" id="Phobius"/>
    </source>
</evidence>
<feature type="transmembrane region" description="Helical" evidence="1">
    <location>
        <begin position="74"/>
        <end position="98"/>
    </location>
</feature>
<dbReference type="Gene3D" id="2.60.40.1120">
    <property type="entry name" value="Carboxypeptidase-like, regulatory domain"/>
    <property type="match status" value="2"/>
</dbReference>
<evidence type="ECO:0000313" key="3">
    <source>
        <dbReference type="Proteomes" id="UP000199679"/>
    </source>
</evidence>
<proteinExistence type="predicted"/>
<keyword evidence="1" id="KW-0472">Membrane</keyword>
<protein>
    <submittedName>
        <fullName evidence="2">TonB protein C-terminal</fullName>
    </submittedName>
</protein>
<dbReference type="InterPro" id="IPR008969">
    <property type="entry name" value="CarboxyPept-like_regulatory"/>
</dbReference>
<dbReference type="STRING" id="652787.SAMN05216490_3981"/>
<dbReference type="AlphaFoldDB" id="A0A1H2B9F9"/>
<accession>A0A1H2B9F9</accession>
<dbReference type="OrthoDB" id="1112758at2"/>
<keyword evidence="1" id="KW-1133">Transmembrane helix</keyword>
<name>A0A1H2B9F9_MUCMA</name>
<evidence type="ECO:0000313" key="2">
    <source>
        <dbReference type="EMBL" id="SDT54692.1"/>
    </source>
</evidence>
<reference evidence="2 3" key="1">
    <citation type="submission" date="2016-10" db="EMBL/GenBank/DDBJ databases">
        <authorList>
            <person name="de Groot N.N."/>
        </authorList>
    </citation>
    <scope>NUCLEOTIDE SEQUENCE [LARGE SCALE GENOMIC DNA]</scope>
    <source>
        <strain evidence="2 3">MP1X4</strain>
    </source>
</reference>
<gene>
    <name evidence="2" type="ORF">SAMN05216490_3981</name>
</gene>
<dbReference type="RefSeq" id="WP_091377079.1">
    <property type="nucleotide sequence ID" value="NZ_LT629740.1"/>
</dbReference>
<dbReference type="EMBL" id="LT629740">
    <property type="protein sequence ID" value="SDT54692.1"/>
    <property type="molecule type" value="Genomic_DNA"/>
</dbReference>
<keyword evidence="1" id="KW-0812">Transmembrane</keyword>
<keyword evidence="3" id="KW-1185">Reference proteome</keyword>
<dbReference type="Pfam" id="PF13715">
    <property type="entry name" value="CarbopepD_reg_2"/>
    <property type="match status" value="2"/>
</dbReference>
<sequence length="510" mass="55087">MTEQEKDISQIKKYLEGKLDARSMYELERRAQDDPFLLDALEGYENAGKPQDKNLKELTSRLKIRTEKKESRIIAMRFIAIAASVLLVLFAGLLWFILQRPSHQPQIAKVELSAPKRAADTLVPTTPKKNTEVAALIQPPPKSITSHHKYKTQTVIVSASADADVAAPVANTDKVFEQNAPAAVEYKKSNTLAKDSTPLNETVVMGYSAQQLNSKVAGVSSIAGKNITGMVRDANGPLGGVAVSINGTTMGTLTNSQGYFTLSKVPYKSTLDITYSGYDAKHIMIKKQDSLIIALQPVKNYALAEVVVTGYGAVKRKNITGSGSTITGKGIKGIVTDGSSPIAGATVQVKGTNISVVTDINGKFALPPVPNGSVLEVAFLGYERRDITAKKTDSLTIALQPNASSLSEVVVTGYSGEPQQSQARPSNGWDEFEKYLKENAISPDGKTGTVKVSFMVNTDNSLSNFKVIKGIRAKTDTAAIELIKNGPDWLKNSNNKPEKVKLRVKFEAKK</sequence>
<dbReference type="Proteomes" id="UP000199679">
    <property type="component" value="Chromosome I"/>
</dbReference>